<comment type="caution">
    <text evidence="4">The sequence shown here is derived from an EMBL/GenBank/DDBJ whole genome shotgun (WGS) entry which is preliminary data.</text>
</comment>
<feature type="compositionally biased region" description="Low complexity" evidence="2">
    <location>
        <begin position="108"/>
        <end position="126"/>
    </location>
</feature>
<proteinExistence type="predicted"/>
<evidence type="ECO:0000313" key="4">
    <source>
        <dbReference type="EMBL" id="MED6130091.1"/>
    </source>
</evidence>
<feature type="region of interest" description="Disordered" evidence="2">
    <location>
        <begin position="103"/>
        <end position="148"/>
    </location>
</feature>
<feature type="compositionally biased region" description="Basic and acidic residues" evidence="2">
    <location>
        <begin position="47"/>
        <end position="66"/>
    </location>
</feature>
<dbReference type="PROSITE" id="PS50158">
    <property type="entry name" value="ZF_CCHC"/>
    <property type="match status" value="1"/>
</dbReference>
<feature type="domain" description="CCHC-type" evidence="3">
    <location>
        <begin position="74"/>
        <end position="87"/>
    </location>
</feature>
<sequence>MEAYRATYKHSLNPIPGEALREVSQYNKPLAPPVRRKPGCMQKKRRIDADEKGSQRKKPKDQSKLSRKYREFTCTYCGKQGHTKRSCAYKKIDDAACAEIAAQEKAKNPTKTATAENNEESNANVTQDASEIDITQPNYSQPPMMEEE</sequence>
<dbReference type="Proteomes" id="UP001341840">
    <property type="component" value="Unassembled WGS sequence"/>
</dbReference>
<protein>
    <recommendedName>
        <fullName evidence="3">CCHC-type domain-containing protein</fullName>
    </recommendedName>
</protein>
<keyword evidence="5" id="KW-1185">Reference proteome</keyword>
<reference evidence="4 5" key="1">
    <citation type="journal article" date="2023" name="Plants (Basel)">
        <title>Bridging the Gap: Combining Genomics and Transcriptomics Approaches to Understand Stylosanthes scabra, an Orphan Legume from the Brazilian Caatinga.</title>
        <authorList>
            <person name="Ferreira-Neto J.R.C."/>
            <person name="da Silva M.D."/>
            <person name="Binneck E."/>
            <person name="de Melo N.F."/>
            <person name="da Silva R.H."/>
            <person name="de Melo A.L.T.M."/>
            <person name="Pandolfi V."/>
            <person name="Bustamante F.O."/>
            <person name="Brasileiro-Vidal A.C."/>
            <person name="Benko-Iseppon A.M."/>
        </authorList>
    </citation>
    <scope>NUCLEOTIDE SEQUENCE [LARGE SCALE GENOMIC DNA]</scope>
    <source>
        <tissue evidence="4">Leaves</tissue>
    </source>
</reference>
<feature type="compositionally biased region" description="Polar residues" evidence="2">
    <location>
        <begin position="127"/>
        <end position="141"/>
    </location>
</feature>
<feature type="compositionally biased region" description="Basic residues" evidence="2">
    <location>
        <begin position="34"/>
        <end position="46"/>
    </location>
</feature>
<organism evidence="4 5">
    <name type="scientific">Stylosanthes scabra</name>
    <dbReference type="NCBI Taxonomy" id="79078"/>
    <lineage>
        <taxon>Eukaryota</taxon>
        <taxon>Viridiplantae</taxon>
        <taxon>Streptophyta</taxon>
        <taxon>Embryophyta</taxon>
        <taxon>Tracheophyta</taxon>
        <taxon>Spermatophyta</taxon>
        <taxon>Magnoliopsida</taxon>
        <taxon>eudicotyledons</taxon>
        <taxon>Gunneridae</taxon>
        <taxon>Pentapetalae</taxon>
        <taxon>rosids</taxon>
        <taxon>fabids</taxon>
        <taxon>Fabales</taxon>
        <taxon>Fabaceae</taxon>
        <taxon>Papilionoideae</taxon>
        <taxon>50 kb inversion clade</taxon>
        <taxon>dalbergioids sensu lato</taxon>
        <taxon>Dalbergieae</taxon>
        <taxon>Pterocarpus clade</taxon>
        <taxon>Stylosanthes</taxon>
    </lineage>
</organism>
<feature type="region of interest" description="Disordered" evidence="2">
    <location>
        <begin position="26"/>
        <end position="66"/>
    </location>
</feature>
<keyword evidence="1" id="KW-0479">Metal-binding</keyword>
<dbReference type="SUPFAM" id="SSF57756">
    <property type="entry name" value="Retrovirus zinc finger-like domains"/>
    <property type="match status" value="1"/>
</dbReference>
<keyword evidence="1" id="KW-0863">Zinc-finger</keyword>
<evidence type="ECO:0000256" key="2">
    <source>
        <dbReference type="SAM" id="MobiDB-lite"/>
    </source>
</evidence>
<dbReference type="InterPro" id="IPR036875">
    <property type="entry name" value="Znf_CCHC_sf"/>
</dbReference>
<gene>
    <name evidence="4" type="ORF">PIB30_114611</name>
</gene>
<dbReference type="EMBL" id="JASCZI010040899">
    <property type="protein sequence ID" value="MED6130091.1"/>
    <property type="molecule type" value="Genomic_DNA"/>
</dbReference>
<evidence type="ECO:0000256" key="1">
    <source>
        <dbReference type="PROSITE-ProRule" id="PRU00047"/>
    </source>
</evidence>
<evidence type="ECO:0000313" key="5">
    <source>
        <dbReference type="Proteomes" id="UP001341840"/>
    </source>
</evidence>
<accession>A0ABU6S136</accession>
<name>A0ABU6S136_9FABA</name>
<keyword evidence="1" id="KW-0862">Zinc</keyword>
<evidence type="ECO:0000259" key="3">
    <source>
        <dbReference type="PROSITE" id="PS50158"/>
    </source>
</evidence>
<feature type="non-terminal residue" evidence="4">
    <location>
        <position position="148"/>
    </location>
</feature>
<dbReference type="InterPro" id="IPR001878">
    <property type="entry name" value="Znf_CCHC"/>
</dbReference>